<name>A0A8E2JH38_9PEZI</name>
<protein>
    <submittedName>
        <fullName evidence="2">Uncharacterized protein</fullName>
    </submittedName>
</protein>
<sequence>MSFHWLGSSSIRPDQLLAVLVLKSWFSIRGSSSLGLTISPLLGLLSGVPSISWIYFCLRAGKTAFLDITRSYHGKDVSSPGSHQPFSSLPITCLDGHRRPHLYISAVPLHHFPKTAILGATTRPLSSQC</sequence>
<proteinExistence type="predicted"/>
<accession>A0A8E2JH38</accession>
<reference evidence="2 3" key="1">
    <citation type="journal article" date="2016" name="Nat. Commun.">
        <title>Ectomycorrhizal ecology is imprinted in the genome of the dominant symbiotic fungus Cenococcum geophilum.</title>
        <authorList>
            <consortium name="DOE Joint Genome Institute"/>
            <person name="Peter M."/>
            <person name="Kohler A."/>
            <person name="Ohm R.A."/>
            <person name="Kuo A."/>
            <person name="Krutzmann J."/>
            <person name="Morin E."/>
            <person name="Arend M."/>
            <person name="Barry K.W."/>
            <person name="Binder M."/>
            <person name="Choi C."/>
            <person name="Clum A."/>
            <person name="Copeland A."/>
            <person name="Grisel N."/>
            <person name="Haridas S."/>
            <person name="Kipfer T."/>
            <person name="LaButti K."/>
            <person name="Lindquist E."/>
            <person name="Lipzen A."/>
            <person name="Maire R."/>
            <person name="Meier B."/>
            <person name="Mihaltcheva S."/>
            <person name="Molinier V."/>
            <person name="Murat C."/>
            <person name="Poggeler S."/>
            <person name="Quandt C.A."/>
            <person name="Sperisen C."/>
            <person name="Tritt A."/>
            <person name="Tisserant E."/>
            <person name="Crous P.W."/>
            <person name="Henrissat B."/>
            <person name="Nehls U."/>
            <person name="Egli S."/>
            <person name="Spatafora J.W."/>
            <person name="Grigoriev I.V."/>
            <person name="Martin F.M."/>
        </authorList>
    </citation>
    <scope>NUCLEOTIDE SEQUENCE [LARGE SCALE GENOMIC DNA]</scope>
    <source>
        <strain evidence="2 3">CBS 459.81</strain>
    </source>
</reference>
<organism evidence="2 3">
    <name type="scientific">Lepidopterella palustris CBS 459.81</name>
    <dbReference type="NCBI Taxonomy" id="1314670"/>
    <lineage>
        <taxon>Eukaryota</taxon>
        <taxon>Fungi</taxon>
        <taxon>Dikarya</taxon>
        <taxon>Ascomycota</taxon>
        <taxon>Pezizomycotina</taxon>
        <taxon>Dothideomycetes</taxon>
        <taxon>Pleosporomycetidae</taxon>
        <taxon>Mytilinidiales</taxon>
        <taxon>Argynnaceae</taxon>
        <taxon>Lepidopterella</taxon>
    </lineage>
</organism>
<gene>
    <name evidence="2" type="ORF">K432DRAFT_222645</name>
</gene>
<keyword evidence="3" id="KW-1185">Reference proteome</keyword>
<evidence type="ECO:0000313" key="2">
    <source>
        <dbReference type="EMBL" id="OCK82430.1"/>
    </source>
</evidence>
<keyword evidence="1" id="KW-0812">Transmembrane</keyword>
<dbReference type="Proteomes" id="UP000250266">
    <property type="component" value="Unassembled WGS sequence"/>
</dbReference>
<feature type="transmembrane region" description="Helical" evidence="1">
    <location>
        <begin position="34"/>
        <end position="58"/>
    </location>
</feature>
<keyword evidence="1" id="KW-1133">Transmembrane helix</keyword>
<keyword evidence="1" id="KW-0472">Membrane</keyword>
<evidence type="ECO:0000313" key="3">
    <source>
        <dbReference type="Proteomes" id="UP000250266"/>
    </source>
</evidence>
<evidence type="ECO:0000256" key="1">
    <source>
        <dbReference type="SAM" id="Phobius"/>
    </source>
</evidence>
<dbReference type="AlphaFoldDB" id="A0A8E2JH38"/>
<dbReference type="EMBL" id="KV744888">
    <property type="protein sequence ID" value="OCK82430.1"/>
    <property type="molecule type" value="Genomic_DNA"/>
</dbReference>